<evidence type="ECO:0000256" key="3">
    <source>
        <dbReference type="SAM" id="MobiDB-lite"/>
    </source>
</evidence>
<evidence type="ECO:0000313" key="6">
    <source>
        <dbReference type="Proteomes" id="UP000654075"/>
    </source>
</evidence>
<accession>A0A813EU22</accession>
<dbReference type="InterPro" id="IPR015760">
    <property type="entry name" value="TIF_IF2"/>
</dbReference>
<dbReference type="EMBL" id="CAJNNV010017894">
    <property type="protein sequence ID" value="CAE8605475.1"/>
    <property type="molecule type" value="Genomic_DNA"/>
</dbReference>
<organism evidence="5 6">
    <name type="scientific">Polarella glacialis</name>
    <name type="common">Dinoflagellate</name>
    <dbReference type="NCBI Taxonomy" id="89957"/>
    <lineage>
        <taxon>Eukaryota</taxon>
        <taxon>Sar</taxon>
        <taxon>Alveolata</taxon>
        <taxon>Dinophyceae</taxon>
        <taxon>Suessiales</taxon>
        <taxon>Suessiaceae</taxon>
        <taxon>Polarella</taxon>
    </lineage>
</organism>
<feature type="region of interest" description="Disordered" evidence="3">
    <location>
        <begin position="20"/>
        <end position="56"/>
    </location>
</feature>
<dbReference type="GO" id="GO:0003743">
    <property type="term" value="F:translation initiation factor activity"/>
    <property type="evidence" value="ECO:0007669"/>
    <property type="project" value="TreeGrafter"/>
</dbReference>
<evidence type="ECO:0000259" key="4">
    <source>
        <dbReference type="Pfam" id="PF00009"/>
    </source>
</evidence>
<evidence type="ECO:0000256" key="2">
    <source>
        <dbReference type="ARBA" id="ARBA00023134"/>
    </source>
</evidence>
<evidence type="ECO:0000256" key="1">
    <source>
        <dbReference type="ARBA" id="ARBA00022741"/>
    </source>
</evidence>
<comment type="caution">
    <text evidence="5">The sequence shown here is derived from an EMBL/GenBank/DDBJ whole genome shotgun (WGS) entry which is preliminary data.</text>
</comment>
<dbReference type="GO" id="GO:0005737">
    <property type="term" value="C:cytoplasm"/>
    <property type="evidence" value="ECO:0007669"/>
    <property type="project" value="TreeGrafter"/>
</dbReference>
<gene>
    <name evidence="5" type="ORF">PGLA1383_LOCUS23588</name>
</gene>
<dbReference type="GO" id="GO:0005525">
    <property type="term" value="F:GTP binding"/>
    <property type="evidence" value="ECO:0007669"/>
    <property type="project" value="UniProtKB-KW"/>
</dbReference>
<keyword evidence="2" id="KW-0342">GTP-binding</keyword>
<dbReference type="OrthoDB" id="361630at2759"/>
<protein>
    <recommendedName>
        <fullName evidence="4">Tr-type G domain-containing protein</fullName>
    </recommendedName>
</protein>
<feature type="compositionally biased region" description="Basic and acidic residues" evidence="3">
    <location>
        <begin position="41"/>
        <end position="56"/>
    </location>
</feature>
<feature type="domain" description="Tr-type G" evidence="4">
    <location>
        <begin position="56"/>
        <end position="124"/>
    </location>
</feature>
<dbReference type="GO" id="GO:0003924">
    <property type="term" value="F:GTPase activity"/>
    <property type="evidence" value="ECO:0007669"/>
    <property type="project" value="InterPro"/>
</dbReference>
<reference evidence="5" key="1">
    <citation type="submission" date="2021-02" db="EMBL/GenBank/DDBJ databases">
        <authorList>
            <person name="Dougan E. K."/>
            <person name="Rhodes N."/>
            <person name="Thang M."/>
            <person name="Chan C."/>
        </authorList>
    </citation>
    <scope>NUCLEOTIDE SEQUENCE</scope>
</reference>
<dbReference type="SUPFAM" id="SSF52540">
    <property type="entry name" value="P-loop containing nucleoside triphosphate hydrolases"/>
    <property type="match status" value="1"/>
</dbReference>
<dbReference type="InterPro" id="IPR027417">
    <property type="entry name" value="P-loop_NTPase"/>
</dbReference>
<dbReference type="InterPro" id="IPR000795">
    <property type="entry name" value="T_Tr_GTP-bd_dom"/>
</dbReference>
<dbReference type="Gene3D" id="3.40.50.300">
    <property type="entry name" value="P-loop containing nucleotide triphosphate hydrolases"/>
    <property type="match status" value="1"/>
</dbReference>
<proteinExistence type="predicted"/>
<feature type="non-terminal residue" evidence="5">
    <location>
        <position position="1"/>
    </location>
</feature>
<name>A0A813EU22_POLGL</name>
<sequence>GVRAMTGAIVDGSVELTQAAPELRAQGSRLPRGSPGPQETPGHRTGLEAGARERRCDPERITFLDTPGHEAFELLRGRTMAAADVAVVVVSVEFGAEVQTEEVLIHASRWKVPVIFALNKIDLPEC</sequence>
<dbReference type="Pfam" id="PF00009">
    <property type="entry name" value="GTP_EFTU"/>
    <property type="match status" value="1"/>
</dbReference>
<dbReference type="PANTHER" id="PTHR43381">
    <property type="entry name" value="TRANSLATION INITIATION FACTOR IF-2-RELATED"/>
    <property type="match status" value="1"/>
</dbReference>
<dbReference type="Proteomes" id="UP000654075">
    <property type="component" value="Unassembled WGS sequence"/>
</dbReference>
<evidence type="ECO:0000313" key="5">
    <source>
        <dbReference type="EMBL" id="CAE8605475.1"/>
    </source>
</evidence>
<keyword evidence="1" id="KW-0547">Nucleotide-binding</keyword>
<dbReference type="PANTHER" id="PTHR43381:SF20">
    <property type="entry name" value="TRANSLATION INITIATION FACTOR IF-2, MITOCHONDRIAL"/>
    <property type="match status" value="1"/>
</dbReference>
<feature type="non-terminal residue" evidence="5">
    <location>
        <position position="126"/>
    </location>
</feature>
<keyword evidence="6" id="KW-1185">Reference proteome</keyword>
<dbReference type="AlphaFoldDB" id="A0A813EU22"/>